<proteinExistence type="predicted"/>
<feature type="transmembrane region" description="Helical" evidence="1">
    <location>
        <begin position="33"/>
        <end position="62"/>
    </location>
</feature>
<keyword evidence="1" id="KW-1133">Transmembrane helix</keyword>
<dbReference type="EMBL" id="JACKTY010000028">
    <property type="protein sequence ID" value="MCV7226811.1"/>
    <property type="molecule type" value="Genomic_DNA"/>
</dbReference>
<keyword evidence="1" id="KW-0472">Membrane</keyword>
<feature type="transmembrane region" description="Helical" evidence="1">
    <location>
        <begin position="141"/>
        <end position="165"/>
    </location>
</feature>
<dbReference type="Proteomes" id="UP001526201">
    <property type="component" value="Unassembled WGS sequence"/>
</dbReference>
<evidence type="ECO:0000256" key="1">
    <source>
        <dbReference type="SAM" id="Phobius"/>
    </source>
</evidence>
<dbReference type="Pfam" id="PF11139">
    <property type="entry name" value="SfLAP"/>
    <property type="match status" value="1"/>
</dbReference>
<evidence type="ECO:0000313" key="2">
    <source>
        <dbReference type="EMBL" id="MCV7226811.1"/>
    </source>
</evidence>
<name>A0ABT3CBM1_9MYCO</name>
<dbReference type="InterPro" id="IPR021315">
    <property type="entry name" value="Gap/Sap"/>
</dbReference>
<feature type="transmembrane region" description="Helical" evidence="1">
    <location>
        <begin position="177"/>
        <end position="200"/>
    </location>
</feature>
<gene>
    <name evidence="2" type="ORF">H7J73_12315</name>
</gene>
<dbReference type="RefSeq" id="WP_264067687.1">
    <property type="nucleotide sequence ID" value="NZ_JACKTY010000028.1"/>
</dbReference>
<organism evidence="2 3">
    <name type="scientific">Mycolicibacterium komossense</name>
    <dbReference type="NCBI Taxonomy" id="1779"/>
    <lineage>
        <taxon>Bacteria</taxon>
        <taxon>Bacillati</taxon>
        <taxon>Actinomycetota</taxon>
        <taxon>Actinomycetes</taxon>
        <taxon>Mycobacteriales</taxon>
        <taxon>Mycobacteriaceae</taxon>
        <taxon>Mycolicibacterium</taxon>
    </lineage>
</organism>
<protein>
    <submittedName>
        <fullName evidence="2">GAP family protein</fullName>
    </submittedName>
</protein>
<accession>A0ABT3CBM1</accession>
<evidence type="ECO:0000313" key="3">
    <source>
        <dbReference type="Proteomes" id="UP001526201"/>
    </source>
</evidence>
<feature type="transmembrane region" description="Helical" evidence="1">
    <location>
        <begin position="221"/>
        <end position="240"/>
    </location>
</feature>
<reference evidence="2 3" key="1">
    <citation type="journal article" date="2022" name="BMC Genomics">
        <title>Comparative genome analysis of mycobacteria focusing on tRNA and non-coding RNA.</title>
        <authorList>
            <person name="Behra P.R.K."/>
            <person name="Pettersson B.M.F."/>
            <person name="Ramesh M."/>
            <person name="Das S."/>
            <person name="Dasgupta S."/>
            <person name="Kirsebom L.A."/>
        </authorList>
    </citation>
    <scope>NUCLEOTIDE SEQUENCE [LARGE SCALE GENOMIC DNA]</scope>
    <source>
        <strain evidence="2 3">DSM 44078</strain>
    </source>
</reference>
<comment type="caution">
    <text evidence="2">The sequence shown here is derived from an EMBL/GenBank/DDBJ whole genome shotgun (WGS) entry which is preliminary data.</text>
</comment>
<feature type="transmembrane region" description="Helical" evidence="1">
    <location>
        <begin position="74"/>
        <end position="94"/>
    </location>
</feature>
<keyword evidence="3" id="KW-1185">Reference proteome</keyword>
<keyword evidence="1" id="KW-0812">Transmembrane</keyword>
<sequence>MWTTVLVLAIAVNFEPTRIGLITLMLSKSRPILHLLAFLCTTAAVTIGVGVLVLFVFHHGFFLDLDISGAKVQIGMGVIALVAAAGLAVSVLGARFSRRSPSAATIPRDTAAEAPFEPVPPRALARLTTHARGLVQRDSPWLSGVMGLGVAVPSVDYMALLVLIATSDSAPLVQLGALLTFVVIGDVVVGIPLLCCLVAPDRTRAVLVTLRNWIRARTRRDLAIVLAVIGGIMIAVGFHGL</sequence>